<gene>
    <name evidence="5" type="ORF">PPRIM_AZ9-3.1.T0910029</name>
</gene>
<feature type="transmembrane region" description="Helical" evidence="4">
    <location>
        <begin position="1110"/>
        <end position="1131"/>
    </location>
</feature>
<keyword evidence="4" id="KW-1133">Transmembrane helix</keyword>
<evidence type="ECO:0000313" key="5">
    <source>
        <dbReference type="EMBL" id="CAD8092590.1"/>
    </source>
</evidence>
<feature type="transmembrane region" description="Helical" evidence="4">
    <location>
        <begin position="1264"/>
        <end position="1288"/>
    </location>
</feature>
<keyword evidence="6" id="KW-1185">Reference proteome</keyword>
<dbReference type="PANTHER" id="PTHR38934">
    <property type="entry name" value="HYPHALLY REGULATED CELL WALL PROTEIN 1"/>
    <property type="match status" value="1"/>
</dbReference>
<reference evidence="5" key="1">
    <citation type="submission" date="2021-01" db="EMBL/GenBank/DDBJ databases">
        <authorList>
            <consortium name="Genoscope - CEA"/>
            <person name="William W."/>
        </authorList>
    </citation>
    <scope>NUCLEOTIDE SEQUENCE</scope>
</reference>
<feature type="transmembrane region" description="Helical" evidence="4">
    <location>
        <begin position="1085"/>
        <end position="1104"/>
    </location>
</feature>
<sequence>MNQCTLCYDNIPLISGTCSTCQQKDDLTFLLIPKGCVVQCPDGYNCDKDKVCYQNQKLITYSNSQLTKIKEDYQISGSLEQSAILLRLTLKVQLIGKNKFFDLKINGQYIAYINRFQIYSKVKYDYLQKMQNQIILEFNYPINSEQFIIQIDANKQKQNFQAPEVKIQYLVCALNCQKCKNNKICEICKPSYYLYQGECFNNCPVYTTQSDQTCVDSDEKINYDENQEVIILVKEFCDLSTTQERINELFNVVVNSGDNYNNYNFQKGDGIYFSYFGNKRIFGGPFVWVNTKFQFHLNLQNIQQIVYVKFEVILGDEQMSREQFHYQINSEVKKSLQINENKQLHYDQNWQDNYFIDVIQVIETIQYQDDHENALDILFHCDNAFENANTTFCGIQNLIISFQTLKQDQSDSSDQDYINDEDMENIFEISICGDGKVSYDEECDDGNLIPFDGCFNCEYSCEQLCQFCVKGECLLMFEQQQQSQIFQNTFIISQELNENKFSCIMIDCEVCIQGICLQCKIGYYMNYINNQCESICGDLIIQGLEQCDDGNLDDYDGCSDCQLIVYENCIMLQTCAVCHYDKCLKCNDGYTLENNICISICGDALVNKLEEQCDNPNEIGCINCQIEKGYICYGQSYSICKTCSNYCIDCQTINQQNLICNDCIIGYYPIQDNCLECDKNCITCKIQSNLCTSCYRSDCEICESIPGYYTDFQIKRCVTLCGDGILAKEQEECDDGNIENDDGCDSQCKIEIPQNYINDLLVWQFTGNTTYDFQLKNSEYQLQLNCQNPFIIIDGISTNDYSFNITLINKTCSLQFEYFTSIFKHNIIHVELSLQFNQNRLLNENNENNVRSVKFDIQPNEQIIISQDQQQQAQQIANVQQSFNFLFIIIIPVSIVTNLYDYLWAVLEILSWVNNFYFLNVNYPFNVEMFLLNSDWSSFVTLPTYQGLNQPDCSYYFTAPQKFQNKGIDPLFFNNIQIPFIFILIIFLIYEFNFIILFFFNTLNQLEIKKQTVNHKHFSIFNLQVKRKTQQTQFQQQQQDKQKTQQTQVQQQQNQQNLQNNSIVNQIVGYFIVIDKKLKNKLKQTLSLCMLDITLAIMLQITFSNNNSNIIVGLNQFFAIISINIIIFQLYQSYQTLNIHILLAENKQYKEQFEIYYENVNTEESFGYYFKFFGLIRKILYIFFMVHYYYYPIFQTLLCFVSTSIGVVFILYQNPYNSKREFYTQLISEFSLSIILLIAVSFSINDTQQIIFIQHNKITLGWVVIAFVILAIFIQICGLIYGLMIHIYQLFLKIKNYYLNIRKDNHSIKKQQENINNDPSQLEGQQQIIQFNKLQLNEKQEIKRNFEQLNVIEQ</sequence>
<evidence type="ECO:0000313" key="6">
    <source>
        <dbReference type="Proteomes" id="UP000688137"/>
    </source>
</evidence>
<dbReference type="Proteomes" id="UP000688137">
    <property type="component" value="Unassembled WGS sequence"/>
</dbReference>
<keyword evidence="2" id="KW-0677">Repeat</keyword>
<evidence type="ECO:0000256" key="2">
    <source>
        <dbReference type="ARBA" id="ARBA00022737"/>
    </source>
</evidence>
<evidence type="ECO:0000256" key="4">
    <source>
        <dbReference type="SAM" id="Phobius"/>
    </source>
</evidence>
<feature type="transmembrane region" description="Helical" evidence="4">
    <location>
        <begin position="980"/>
        <end position="1000"/>
    </location>
</feature>
<accession>A0A8S1NK15</accession>
<dbReference type="PANTHER" id="PTHR38934:SF6">
    <property type="entry name" value="CHROMOSOME UNDETERMINED SCAFFOLD_176, WHOLE GENOME SHOTGUN SEQUENCE"/>
    <property type="match status" value="1"/>
</dbReference>
<name>A0A8S1NK15_PARPR</name>
<dbReference type="NCBIfam" id="TIGR02232">
    <property type="entry name" value="myxo_disulf_rpt"/>
    <property type="match status" value="3"/>
</dbReference>
<keyword evidence="1" id="KW-0732">Signal</keyword>
<proteinExistence type="predicted"/>
<dbReference type="Pfam" id="PF13948">
    <property type="entry name" value="DUF4215"/>
    <property type="match status" value="4"/>
</dbReference>
<dbReference type="OMA" id="EISICGD"/>
<organism evidence="5 6">
    <name type="scientific">Paramecium primaurelia</name>
    <dbReference type="NCBI Taxonomy" id="5886"/>
    <lineage>
        <taxon>Eukaryota</taxon>
        <taxon>Sar</taxon>
        <taxon>Alveolata</taxon>
        <taxon>Ciliophora</taxon>
        <taxon>Intramacronucleata</taxon>
        <taxon>Oligohymenophorea</taxon>
        <taxon>Peniculida</taxon>
        <taxon>Parameciidae</taxon>
        <taxon>Paramecium</taxon>
    </lineage>
</organism>
<feature type="transmembrane region" description="Helical" evidence="4">
    <location>
        <begin position="1193"/>
        <end position="1212"/>
    </location>
</feature>
<protein>
    <recommendedName>
        <fullName evidence="7">Insulin-like growth factor binding protein, N-terminal</fullName>
    </recommendedName>
</protein>
<keyword evidence="4" id="KW-0472">Membrane</keyword>
<keyword evidence="3" id="KW-1015">Disulfide bond</keyword>
<comment type="caution">
    <text evidence="5">The sequence shown here is derived from an EMBL/GenBank/DDBJ whole genome shotgun (WGS) entry which is preliminary data.</text>
</comment>
<evidence type="ECO:0000256" key="3">
    <source>
        <dbReference type="ARBA" id="ARBA00023157"/>
    </source>
</evidence>
<evidence type="ECO:0000256" key="1">
    <source>
        <dbReference type="ARBA" id="ARBA00022729"/>
    </source>
</evidence>
<feature type="transmembrane region" description="Helical" evidence="4">
    <location>
        <begin position="1224"/>
        <end position="1244"/>
    </location>
</feature>
<evidence type="ECO:0008006" key="7">
    <source>
        <dbReference type="Google" id="ProtNLM"/>
    </source>
</evidence>
<keyword evidence="4" id="KW-0812">Transmembrane</keyword>
<dbReference type="EMBL" id="CAJJDM010000094">
    <property type="protein sequence ID" value="CAD8092590.1"/>
    <property type="molecule type" value="Genomic_DNA"/>
</dbReference>
<dbReference type="InterPro" id="IPR011936">
    <property type="entry name" value="Myxo_disulph_rpt"/>
</dbReference>